<keyword evidence="3 6" id="KW-1133">Transmembrane helix</keyword>
<evidence type="ECO:0000259" key="7">
    <source>
        <dbReference type="PROSITE" id="PS50262"/>
    </source>
</evidence>
<dbReference type="SUPFAM" id="SSF81321">
    <property type="entry name" value="Family A G protein-coupled receptor-like"/>
    <property type="match status" value="1"/>
</dbReference>
<evidence type="ECO:0000256" key="6">
    <source>
        <dbReference type="SAM" id="Phobius"/>
    </source>
</evidence>
<keyword evidence="5" id="KW-0807">Transducer</keyword>
<evidence type="ECO:0000256" key="1">
    <source>
        <dbReference type="ARBA" id="ARBA00004141"/>
    </source>
</evidence>
<dbReference type="InterPro" id="IPR052921">
    <property type="entry name" value="GPCR1_Superfamily_Member"/>
</dbReference>
<dbReference type="AlphaFoldDB" id="A0A8C9SNS2"/>
<keyword evidence="9" id="KW-1185">Reference proteome</keyword>
<evidence type="ECO:0000256" key="2">
    <source>
        <dbReference type="ARBA" id="ARBA00022692"/>
    </source>
</evidence>
<sequence>MDNRTEDGNMLQIEDFALAPQYIYPVFFILLFTYLIIMITNTGVMVLIATERSLQQPMYLLFCNLSFNDIMGNTNILPKIMSHLLLSERYITYAECVIQAFCSHIYGTAAHTILMVMAFDRCRSVIVNAYCDNASLFKLSCEDVSINNIYGLIFTALLFGSSMGSIAITYFRIVTVCLTKKSKELNSKALQTCASHVALYMIMLWTGFSTIITHRFQMSSVFRKLASVLFHVVPAYLNPIIYAVHTKELKSKIIQLFCSVCK</sequence>
<dbReference type="InterPro" id="IPR000725">
    <property type="entry name" value="Olfact_rcpt"/>
</dbReference>
<gene>
    <name evidence="8" type="primary">LOC108921185</name>
</gene>
<dbReference type="PANTHER" id="PTHR26451">
    <property type="entry name" value="G_PROTEIN_RECEP_F1_2 DOMAIN-CONTAINING PROTEIN"/>
    <property type="match status" value="1"/>
</dbReference>
<dbReference type="Proteomes" id="UP000694397">
    <property type="component" value="Chromosome 4"/>
</dbReference>
<dbReference type="GO" id="GO:0005549">
    <property type="term" value="F:odorant binding"/>
    <property type="evidence" value="ECO:0007669"/>
    <property type="project" value="TreeGrafter"/>
</dbReference>
<keyword evidence="4 6" id="KW-0472">Membrane</keyword>
<proteinExistence type="predicted"/>
<feature type="domain" description="G-protein coupled receptors family 1 profile" evidence="7">
    <location>
        <begin position="40"/>
        <end position="262"/>
    </location>
</feature>
<protein>
    <recommendedName>
        <fullName evidence="7">G-protein coupled receptors family 1 profile domain-containing protein</fullName>
    </recommendedName>
</protein>
<dbReference type="OrthoDB" id="9615015at2759"/>
<reference evidence="8 9" key="1">
    <citation type="submission" date="2019-04" db="EMBL/GenBank/DDBJ databases">
        <authorList>
            <consortium name="Wellcome Sanger Institute Data Sharing"/>
        </authorList>
    </citation>
    <scope>NUCLEOTIDE SEQUENCE [LARGE SCALE GENOMIC DNA]</scope>
</reference>
<dbReference type="GO" id="GO:0007186">
    <property type="term" value="P:G protein-coupled receptor signaling pathway"/>
    <property type="evidence" value="ECO:0007669"/>
    <property type="project" value="InterPro"/>
</dbReference>
<reference evidence="8" key="2">
    <citation type="submission" date="2025-08" db="UniProtKB">
        <authorList>
            <consortium name="Ensembl"/>
        </authorList>
    </citation>
    <scope>IDENTIFICATION</scope>
</reference>
<feature type="transmembrane region" description="Helical" evidence="6">
    <location>
        <begin position="225"/>
        <end position="244"/>
    </location>
</feature>
<feature type="transmembrane region" description="Helical" evidence="6">
    <location>
        <begin position="192"/>
        <end position="213"/>
    </location>
</feature>
<evidence type="ECO:0000313" key="9">
    <source>
        <dbReference type="Proteomes" id="UP000694397"/>
    </source>
</evidence>
<evidence type="ECO:0000256" key="4">
    <source>
        <dbReference type="ARBA" id="ARBA00023136"/>
    </source>
</evidence>
<feature type="transmembrane region" description="Helical" evidence="6">
    <location>
        <begin position="22"/>
        <end position="47"/>
    </location>
</feature>
<feature type="transmembrane region" description="Helical" evidence="6">
    <location>
        <begin position="149"/>
        <end position="171"/>
    </location>
</feature>
<dbReference type="PROSITE" id="PS50262">
    <property type="entry name" value="G_PROTEIN_RECEP_F1_2"/>
    <property type="match status" value="1"/>
</dbReference>
<dbReference type="InterPro" id="IPR017452">
    <property type="entry name" value="GPCR_Rhodpsn_7TM"/>
</dbReference>
<name>A0A8C9SNS2_SCLFO</name>
<comment type="subcellular location">
    <subcellularLocation>
        <location evidence="1">Membrane</location>
        <topology evidence="1">Multi-pass membrane protein</topology>
    </subcellularLocation>
</comment>
<keyword evidence="2 6" id="KW-0812">Transmembrane</keyword>
<dbReference type="GO" id="GO:0004984">
    <property type="term" value="F:olfactory receptor activity"/>
    <property type="evidence" value="ECO:0007669"/>
    <property type="project" value="InterPro"/>
</dbReference>
<dbReference type="Pfam" id="PF13853">
    <property type="entry name" value="7tm_4"/>
    <property type="match status" value="1"/>
</dbReference>
<evidence type="ECO:0000313" key="8">
    <source>
        <dbReference type="Ensembl" id="ENSSFOP00015035567.2"/>
    </source>
</evidence>
<organism evidence="8 9">
    <name type="scientific">Scleropages formosus</name>
    <name type="common">Asian bonytongue</name>
    <name type="synonym">Osteoglossum formosum</name>
    <dbReference type="NCBI Taxonomy" id="113540"/>
    <lineage>
        <taxon>Eukaryota</taxon>
        <taxon>Metazoa</taxon>
        <taxon>Chordata</taxon>
        <taxon>Craniata</taxon>
        <taxon>Vertebrata</taxon>
        <taxon>Euteleostomi</taxon>
        <taxon>Actinopterygii</taxon>
        <taxon>Neopterygii</taxon>
        <taxon>Teleostei</taxon>
        <taxon>Osteoglossocephala</taxon>
        <taxon>Osteoglossomorpha</taxon>
        <taxon>Osteoglossiformes</taxon>
        <taxon>Osteoglossidae</taxon>
        <taxon>Scleropages</taxon>
    </lineage>
</organism>
<evidence type="ECO:0000256" key="3">
    <source>
        <dbReference type="ARBA" id="ARBA00022989"/>
    </source>
</evidence>
<evidence type="ECO:0000256" key="5">
    <source>
        <dbReference type="ARBA" id="ARBA00023224"/>
    </source>
</evidence>
<dbReference type="Gene3D" id="1.20.1070.10">
    <property type="entry name" value="Rhodopsin 7-helix transmembrane proteins"/>
    <property type="match status" value="2"/>
</dbReference>
<dbReference type="GeneTree" id="ENSGT00940000162761"/>
<dbReference type="GO" id="GO:0016020">
    <property type="term" value="C:membrane"/>
    <property type="evidence" value="ECO:0007669"/>
    <property type="project" value="UniProtKB-SubCell"/>
</dbReference>
<reference evidence="8" key="3">
    <citation type="submission" date="2025-09" db="UniProtKB">
        <authorList>
            <consortium name="Ensembl"/>
        </authorList>
    </citation>
    <scope>IDENTIFICATION</scope>
</reference>
<accession>A0A8C9SNS2</accession>
<dbReference type="PANTHER" id="PTHR26451:SF989">
    <property type="entry name" value="G-PROTEIN COUPLED RECEPTORS FAMILY 1 PROFILE DOMAIN-CONTAINING PROTEIN"/>
    <property type="match status" value="1"/>
</dbReference>
<dbReference type="Ensembl" id="ENSSFOT00015035955.2">
    <property type="protein sequence ID" value="ENSSFOP00015035567.2"/>
    <property type="gene ID" value="ENSSFOG00015022635.2"/>
</dbReference>